<evidence type="ECO:0000313" key="8">
    <source>
        <dbReference type="EMBL" id="PZP89075.1"/>
    </source>
</evidence>
<evidence type="ECO:0000256" key="1">
    <source>
        <dbReference type="ARBA" id="ARBA00004141"/>
    </source>
</evidence>
<feature type="transmembrane region" description="Helical" evidence="7">
    <location>
        <begin position="33"/>
        <end position="55"/>
    </location>
</feature>
<keyword evidence="4 7" id="KW-1133">Transmembrane helix</keyword>
<evidence type="ECO:0000256" key="3">
    <source>
        <dbReference type="ARBA" id="ARBA00022692"/>
    </source>
</evidence>
<reference evidence="8 9" key="1">
    <citation type="submission" date="2017-08" db="EMBL/GenBank/DDBJ databases">
        <title>Infants hospitalized years apart are colonized by the same room-sourced microbial strains.</title>
        <authorList>
            <person name="Brooks B."/>
            <person name="Olm M.R."/>
            <person name="Firek B.A."/>
            <person name="Baker R."/>
            <person name="Thomas B.C."/>
            <person name="Morowitz M.J."/>
            <person name="Banfield J.F."/>
        </authorList>
    </citation>
    <scope>NUCLEOTIDE SEQUENCE [LARGE SCALE GENOMIC DNA]</scope>
    <source>
        <strain evidence="8">S2_006_000_R1_57</strain>
    </source>
</reference>
<dbReference type="GO" id="GO:0043190">
    <property type="term" value="C:ATP-binding cassette (ABC) transporter complex"/>
    <property type="evidence" value="ECO:0007669"/>
    <property type="project" value="InterPro"/>
</dbReference>
<sequence length="308" mass="32478">MDSAVSTIMTGVENLRIALQDVPGFRTVASAPYMFRPFIMLVFLGIAAGLVGVIVNLRCMEFNAEAMVHSVFPGIVAGALYWGIDNIVPSAAIVAVIVAIALTWLGRSRRINEAGTAIVLTSFFGFGIVLSLYKGDMSGQLEALMFGRLLEVSDTRLVQSILVCLIALIAIGVSWRAQIFRAFDRDGAMAAGMNATAVDFLANAAIAAVVVASSSAVGILLVVGYLVVPGAAARLVTRRISTMVPVAILVGVAGGWFGMWLMTVDSPHPISPQAAVALSVLAIYVLLLPVGYVMRKCGYSVRKRGAKA</sequence>
<comment type="similarity">
    <text evidence="2 6">Belongs to the ABC-3 integral membrane protein family.</text>
</comment>
<dbReference type="Proteomes" id="UP000248606">
    <property type="component" value="Unassembled WGS sequence"/>
</dbReference>
<feature type="transmembrane region" description="Helical" evidence="7">
    <location>
        <begin position="117"/>
        <end position="135"/>
    </location>
</feature>
<accession>A0A2W5IAD7</accession>
<feature type="transmembrane region" description="Helical" evidence="7">
    <location>
        <begin position="274"/>
        <end position="294"/>
    </location>
</feature>
<gene>
    <name evidence="8" type="ORF">DI579_04025</name>
</gene>
<feature type="transmembrane region" description="Helical" evidence="7">
    <location>
        <begin position="62"/>
        <end position="81"/>
    </location>
</feature>
<dbReference type="InterPro" id="IPR037294">
    <property type="entry name" value="ABC_BtuC-like"/>
</dbReference>
<dbReference type="GO" id="GO:0010043">
    <property type="term" value="P:response to zinc ion"/>
    <property type="evidence" value="ECO:0007669"/>
    <property type="project" value="TreeGrafter"/>
</dbReference>
<evidence type="ECO:0000256" key="6">
    <source>
        <dbReference type="RuleBase" id="RU003943"/>
    </source>
</evidence>
<feature type="transmembrane region" description="Helical" evidence="7">
    <location>
        <begin position="155"/>
        <end position="175"/>
    </location>
</feature>
<feature type="transmembrane region" description="Helical" evidence="7">
    <location>
        <begin position="243"/>
        <end position="262"/>
    </location>
</feature>
<dbReference type="InterPro" id="IPR001626">
    <property type="entry name" value="ABC_TroCD"/>
</dbReference>
<feature type="transmembrane region" description="Helical" evidence="7">
    <location>
        <begin position="187"/>
        <end position="210"/>
    </location>
</feature>
<protein>
    <submittedName>
        <fullName evidence="8">Zinc ABC transporter permease</fullName>
    </submittedName>
</protein>
<dbReference type="AlphaFoldDB" id="A0A2W5IAD7"/>
<organism evidence="8 9">
    <name type="scientific">Lawsonella clevelandensis</name>
    <dbReference type="NCBI Taxonomy" id="1528099"/>
    <lineage>
        <taxon>Bacteria</taxon>
        <taxon>Bacillati</taxon>
        <taxon>Actinomycetota</taxon>
        <taxon>Actinomycetes</taxon>
        <taxon>Mycobacteriales</taxon>
        <taxon>Lawsonellaceae</taxon>
        <taxon>Lawsonella</taxon>
    </lineage>
</organism>
<feature type="transmembrane region" description="Helical" evidence="7">
    <location>
        <begin position="87"/>
        <end position="105"/>
    </location>
</feature>
<proteinExistence type="inferred from homology"/>
<dbReference type="Gene3D" id="1.10.3470.10">
    <property type="entry name" value="ABC transporter involved in vitamin B12 uptake, BtuC"/>
    <property type="match status" value="1"/>
</dbReference>
<dbReference type="Pfam" id="PF00950">
    <property type="entry name" value="ABC-3"/>
    <property type="match status" value="1"/>
</dbReference>
<name>A0A2W5IAD7_9ACTN</name>
<evidence type="ECO:0000256" key="5">
    <source>
        <dbReference type="ARBA" id="ARBA00023136"/>
    </source>
</evidence>
<comment type="caution">
    <text evidence="8">The sequence shown here is derived from an EMBL/GenBank/DDBJ whole genome shotgun (WGS) entry which is preliminary data.</text>
</comment>
<keyword evidence="5 7" id="KW-0472">Membrane</keyword>
<keyword evidence="6" id="KW-0813">Transport</keyword>
<comment type="subcellular location">
    <subcellularLocation>
        <location evidence="6">Cell membrane</location>
        <topology evidence="6">Multi-pass membrane protein</topology>
    </subcellularLocation>
    <subcellularLocation>
        <location evidence="1">Membrane</location>
        <topology evidence="1">Multi-pass membrane protein</topology>
    </subcellularLocation>
</comment>
<dbReference type="EMBL" id="QFOZ01000004">
    <property type="protein sequence ID" value="PZP89075.1"/>
    <property type="molecule type" value="Genomic_DNA"/>
</dbReference>
<evidence type="ECO:0000313" key="9">
    <source>
        <dbReference type="Proteomes" id="UP000248606"/>
    </source>
</evidence>
<dbReference type="PANTHER" id="PTHR30477:SF13">
    <property type="entry name" value="IRON TRANSPORT SYSTEM MEMBRANE PROTEIN HI_0360-RELATED"/>
    <property type="match status" value="1"/>
</dbReference>
<dbReference type="SUPFAM" id="SSF81345">
    <property type="entry name" value="ABC transporter involved in vitamin B12 uptake, BtuC"/>
    <property type="match status" value="1"/>
</dbReference>
<keyword evidence="3 6" id="KW-0812">Transmembrane</keyword>
<dbReference type="GO" id="GO:0055085">
    <property type="term" value="P:transmembrane transport"/>
    <property type="evidence" value="ECO:0007669"/>
    <property type="project" value="InterPro"/>
</dbReference>
<evidence type="ECO:0000256" key="2">
    <source>
        <dbReference type="ARBA" id="ARBA00008034"/>
    </source>
</evidence>
<evidence type="ECO:0000256" key="7">
    <source>
        <dbReference type="SAM" id="Phobius"/>
    </source>
</evidence>
<feature type="transmembrane region" description="Helical" evidence="7">
    <location>
        <begin position="216"/>
        <end position="236"/>
    </location>
</feature>
<dbReference type="PANTHER" id="PTHR30477">
    <property type="entry name" value="ABC-TRANSPORTER METAL-BINDING PROTEIN"/>
    <property type="match status" value="1"/>
</dbReference>
<evidence type="ECO:0000256" key="4">
    <source>
        <dbReference type="ARBA" id="ARBA00022989"/>
    </source>
</evidence>